<protein>
    <submittedName>
        <fullName evidence="1">Uncharacterized protein</fullName>
    </submittedName>
</protein>
<organism evidence="1 2">
    <name type="scientific">Cervus elaphus hippelaphus</name>
    <name type="common">European red deer</name>
    <dbReference type="NCBI Taxonomy" id="46360"/>
    <lineage>
        <taxon>Eukaryota</taxon>
        <taxon>Metazoa</taxon>
        <taxon>Chordata</taxon>
        <taxon>Craniata</taxon>
        <taxon>Vertebrata</taxon>
        <taxon>Euteleostomi</taxon>
        <taxon>Mammalia</taxon>
        <taxon>Eutheria</taxon>
        <taxon>Laurasiatheria</taxon>
        <taxon>Artiodactyla</taxon>
        <taxon>Ruminantia</taxon>
        <taxon>Pecora</taxon>
        <taxon>Cervidae</taxon>
        <taxon>Cervinae</taxon>
        <taxon>Cervus</taxon>
    </lineage>
</organism>
<dbReference type="AlphaFoldDB" id="A0A212C7B6"/>
<dbReference type="EMBL" id="MKHE01000026">
    <property type="protein sequence ID" value="OWK01871.1"/>
    <property type="molecule type" value="Genomic_DNA"/>
</dbReference>
<comment type="caution">
    <text evidence="1">The sequence shown here is derived from an EMBL/GenBank/DDBJ whole genome shotgun (WGS) entry which is preliminary data.</text>
</comment>
<feature type="non-terminal residue" evidence="1">
    <location>
        <position position="1"/>
    </location>
</feature>
<evidence type="ECO:0000313" key="1">
    <source>
        <dbReference type="EMBL" id="OWK01871.1"/>
    </source>
</evidence>
<reference evidence="1 2" key="1">
    <citation type="journal article" date="2018" name="Mol. Genet. Genomics">
        <title>The red deer Cervus elaphus genome CerEla1.0: sequencing, annotating, genes, and chromosomes.</title>
        <authorList>
            <person name="Bana N.A."/>
            <person name="Nyiri A."/>
            <person name="Nagy J."/>
            <person name="Frank K."/>
            <person name="Nagy T."/>
            <person name="Steger V."/>
            <person name="Schiller M."/>
            <person name="Lakatos P."/>
            <person name="Sugar L."/>
            <person name="Horn P."/>
            <person name="Barta E."/>
            <person name="Orosz L."/>
        </authorList>
    </citation>
    <scope>NUCLEOTIDE SEQUENCE [LARGE SCALE GENOMIC DNA]</scope>
    <source>
        <strain evidence="1">Hungarian</strain>
    </source>
</reference>
<gene>
    <name evidence="1" type="ORF">Celaphus_00018962</name>
</gene>
<dbReference type="Proteomes" id="UP000242450">
    <property type="component" value="Chromosome 26"/>
</dbReference>
<accession>A0A212C7B6</accession>
<name>A0A212C7B6_CEREH</name>
<evidence type="ECO:0000313" key="2">
    <source>
        <dbReference type="Proteomes" id="UP000242450"/>
    </source>
</evidence>
<proteinExistence type="predicted"/>
<keyword evidence="2" id="KW-1185">Reference proteome</keyword>
<sequence length="54" mass="6177">RCKGTFQNMPDSIGWKMTWLKPDDLTSLMDFGLINDETNPEADNLEKGMYGFGF</sequence>